<feature type="domain" description="Sulfatase-modifying factor enzyme-like" evidence="2">
    <location>
        <begin position="44"/>
        <end position="265"/>
    </location>
</feature>
<feature type="signal peptide" evidence="1">
    <location>
        <begin position="1"/>
        <end position="22"/>
    </location>
</feature>
<dbReference type="RefSeq" id="WP_044836649.1">
    <property type="nucleotide sequence ID" value="NZ_CP059733.1"/>
</dbReference>
<dbReference type="InterPro" id="IPR051043">
    <property type="entry name" value="Sulfatase_Mod_Factor_Kinase"/>
</dbReference>
<keyword evidence="1" id="KW-0732">Signal</keyword>
<sequence>MKKLSPKLFAPVLLLASTAASANSTPIEPVLVPLKNPAEKLDIHMGKYEITVAEFTRFINATGYQVPEKCMLFSSTKWPSPDKPGKWDDAELISEPYRPVVCVGTQGAMAYADWLAKSTGKPYRLAEHNEWLYAASEGKNSRFAFGEDFRQTQICDYENVEDYANVAGLKAHHDVRYDTSANCNDGAIYHTVVGMYRPNKFGLHDMMGNVKELLQTCLKSDEKDPSKCVKYAVAGEAWHWQARGVNNPDWIAHDFYGSIEGFRLVLDTAEPVKQSQGTVAFVKALTKAQQKTWKKHQELKSLPLSPSGLTAKLLKNNKAELNWQPVTGKDISYSVYRSYLDPEGKISRKPQKIAEGVKQAAFTDQLPGRGAASYTVFANSAIGESMVSNEVSVGAHKAFTPGERIQAEQYQAYRHIWVQGKEQEHSVGFSPNERHYANGQKPFLPAWLKFNFNSEYTGPATLKMRMRNQDGAEFEIWQGHHLVARLSGEKSDGFSEITADVSLIASNQPLEIRAANQNWLLIDWFEFNR</sequence>
<evidence type="ECO:0000256" key="1">
    <source>
        <dbReference type="SAM" id="SignalP"/>
    </source>
</evidence>
<evidence type="ECO:0000313" key="4">
    <source>
        <dbReference type="Proteomes" id="UP000032352"/>
    </source>
</evidence>
<feature type="chain" id="PRO_5042231701" evidence="1">
    <location>
        <begin position="23"/>
        <end position="529"/>
    </location>
</feature>
<name>A0AAE9Z1Q2_9GAMM</name>
<dbReference type="GO" id="GO:0120147">
    <property type="term" value="F:formylglycine-generating oxidase activity"/>
    <property type="evidence" value="ECO:0007669"/>
    <property type="project" value="TreeGrafter"/>
</dbReference>
<dbReference type="EMBL" id="CP059733">
    <property type="protein sequence ID" value="WDE03608.1"/>
    <property type="molecule type" value="Genomic_DNA"/>
</dbReference>
<reference evidence="3 4" key="1">
    <citation type="journal article" date="2015" name="Genome Announc.">
        <title>Draft Genome Sequences of Marine Isolates of Thalassomonas viridans and Thalassomonas actiniarum.</title>
        <authorList>
            <person name="Olonade I."/>
            <person name="van Zyl L.J."/>
            <person name="Trindade M."/>
        </authorList>
    </citation>
    <scope>NUCLEOTIDE SEQUENCE [LARGE SCALE GENOMIC DNA]</scope>
    <source>
        <strain evidence="3 4">XOM25</strain>
    </source>
</reference>
<gene>
    <name evidence="3" type="ORF">SG34_019780</name>
</gene>
<protein>
    <submittedName>
        <fullName evidence="3">SUMF1/EgtB/PvdO family nonheme iron enzyme</fullName>
    </submittedName>
</protein>
<dbReference type="AlphaFoldDB" id="A0AAE9Z1Q2"/>
<evidence type="ECO:0000313" key="3">
    <source>
        <dbReference type="EMBL" id="WDE03608.1"/>
    </source>
</evidence>
<dbReference type="Gene3D" id="2.60.40.10">
    <property type="entry name" value="Immunoglobulins"/>
    <property type="match status" value="1"/>
</dbReference>
<dbReference type="Gene3D" id="2.60.120.260">
    <property type="entry name" value="Galactose-binding domain-like"/>
    <property type="match status" value="1"/>
</dbReference>
<dbReference type="PANTHER" id="PTHR23150">
    <property type="entry name" value="SULFATASE MODIFYING FACTOR 1, 2"/>
    <property type="match status" value="1"/>
</dbReference>
<organism evidence="3 4">
    <name type="scientific">Thalassomonas viridans</name>
    <dbReference type="NCBI Taxonomy" id="137584"/>
    <lineage>
        <taxon>Bacteria</taxon>
        <taxon>Pseudomonadati</taxon>
        <taxon>Pseudomonadota</taxon>
        <taxon>Gammaproteobacteria</taxon>
        <taxon>Alteromonadales</taxon>
        <taxon>Colwelliaceae</taxon>
        <taxon>Thalassomonas</taxon>
    </lineage>
</organism>
<dbReference type="InterPro" id="IPR013783">
    <property type="entry name" value="Ig-like_fold"/>
</dbReference>
<dbReference type="InterPro" id="IPR005532">
    <property type="entry name" value="SUMF_dom"/>
</dbReference>
<dbReference type="Proteomes" id="UP000032352">
    <property type="component" value="Chromosome"/>
</dbReference>
<dbReference type="KEGG" id="tvd:SG34_019780"/>
<dbReference type="Pfam" id="PF03781">
    <property type="entry name" value="FGE-sulfatase"/>
    <property type="match status" value="1"/>
</dbReference>
<proteinExistence type="predicted"/>
<dbReference type="InterPro" id="IPR042095">
    <property type="entry name" value="SUMF_sf"/>
</dbReference>
<accession>A0AAE9Z1Q2</accession>
<dbReference type="SUPFAM" id="SSF56436">
    <property type="entry name" value="C-type lectin-like"/>
    <property type="match status" value="1"/>
</dbReference>
<dbReference type="PANTHER" id="PTHR23150:SF19">
    <property type="entry name" value="FORMYLGLYCINE-GENERATING ENZYME"/>
    <property type="match status" value="1"/>
</dbReference>
<reference evidence="3 4" key="2">
    <citation type="journal article" date="2022" name="Mar. Drugs">
        <title>Bioassay-Guided Fractionation Leads to the Detection of Cholic Acid Generated by the Rare Thalassomonas sp.</title>
        <authorList>
            <person name="Pheiffer F."/>
            <person name="Schneider Y.K."/>
            <person name="Hansen E.H."/>
            <person name="Andersen J.H."/>
            <person name="Isaksson J."/>
            <person name="Busche T."/>
            <person name="R C."/>
            <person name="Kalinowski J."/>
            <person name="Zyl L.V."/>
            <person name="Trindade M."/>
        </authorList>
    </citation>
    <scope>NUCLEOTIDE SEQUENCE [LARGE SCALE GENOMIC DNA]</scope>
    <source>
        <strain evidence="3 4">XOM25</strain>
    </source>
</reference>
<dbReference type="Gene3D" id="3.90.1580.10">
    <property type="entry name" value="paralog of FGE (formylglycine-generating enzyme)"/>
    <property type="match status" value="1"/>
</dbReference>
<dbReference type="InterPro" id="IPR016187">
    <property type="entry name" value="CTDL_fold"/>
</dbReference>
<keyword evidence="4" id="KW-1185">Reference proteome</keyword>
<evidence type="ECO:0000259" key="2">
    <source>
        <dbReference type="Pfam" id="PF03781"/>
    </source>
</evidence>